<organism evidence="1">
    <name type="scientific">Sinorhizobium medicae</name>
    <dbReference type="NCBI Taxonomy" id="110321"/>
    <lineage>
        <taxon>Bacteria</taxon>
        <taxon>Pseudomonadati</taxon>
        <taxon>Pseudomonadota</taxon>
        <taxon>Alphaproteobacteria</taxon>
        <taxon>Hyphomicrobiales</taxon>
        <taxon>Rhizobiaceae</taxon>
        <taxon>Sinorhizobium/Ensifer group</taxon>
        <taxon>Sinorhizobium</taxon>
    </lineage>
</organism>
<feature type="non-terminal residue" evidence="1">
    <location>
        <position position="1"/>
    </location>
</feature>
<name>A0A6G1WD45_9HYPH</name>
<comment type="caution">
    <text evidence="1">The sequence shown here is derived from an EMBL/GenBank/DDBJ whole genome shotgun (WGS) entry which is preliminary data.</text>
</comment>
<sequence>RRARLCGGARLGASRGLPNLEFSAT</sequence>
<accession>A0A6G1WD45</accession>
<dbReference type="AlphaFoldDB" id="A0A6G1WD45"/>
<proteinExistence type="predicted"/>
<evidence type="ECO:0000313" key="1">
    <source>
        <dbReference type="EMBL" id="MQW67638.1"/>
    </source>
</evidence>
<reference evidence="1" key="1">
    <citation type="journal article" date="2013" name="Genome Biol.">
        <title>Comparative genomics of the core and accessory genomes of 48 Sinorhizobium strains comprising five genospecies.</title>
        <authorList>
            <person name="Sugawara M."/>
            <person name="Epstein B."/>
            <person name="Badgley B.D."/>
            <person name="Unno T."/>
            <person name="Xu L."/>
            <person name="Reese J."/>
            <person name="Gyaneshwar P."/>
            <person name="Denny R."/>
            <person name="Mudge J."/>
            <person name="Bharti A.K."/>
            <person name="Farmer A.D."/>
            <person name="May G.D."/>
            <person name="Woodward J.E."/>
            <person name="Medigue C."/>
            <person name="Vallenet D."/>
            <person name="Lajus A."/>
            <person name="Rouy Z."/>
            <person name="Martinez-Vaz B."/>
            <person name="Tiffin P."/>
            <person name="Young N.D."/>
            <person name="Sadowsky M.J."/>
        </authorList>
    </citation>
    <scope>NUCLEOTIDE SEQUENCE</scope>
    <source>
        <strain evidence="1">M1</strain>
    </source>
</reference>
<gene>
    <name evidence="1" type="ORF">GHJ91_00180</name>
</gene>
<dbReference type="EMBL" id="WISB01000002">
    <property type="protein sequence ID" value="MQW67638.1"/>
    <property type="molecule type" value="Genomic_DNA"/>
</dbReference>
<protein>
    <submittedName>
        <fullName evidence="1">IS66 family insertion sequence element accessory protein TnpB</fullName>
    </submittedName>
</protein>